<dbReference type="GO" id="GO:0008757">
    <property type="term" value="F:S-adenosylmethionine-dependent methyltransferase activity"/>
    <property type="evidence" value="ECO:0007669"/>
    <property type="project" value="InterPro"/>
</dbReference>
<accession>A0A6A9QGE1</accession>
<dbReference type="OrthoDB" id="4668at2157"/>
<reference evidence="4 5" key="1">
    <citation type="submission" date="2019-10" db="EMBL/GenBank/DDBJ databases">
        <title>Sequencing and Assembly of Multiple Reported Metal-Biooxidizing Members of the Extremely Thermoacidophilic Archaeal Family Sulfolobaceae.</title>
        <authorList>
            <person name="Counts J.A."/>
            <person name="Kelly R.M."/>
        </authorList>
    </citation>
    <scope>NUCLEOTIDE SEQUENCE [LARGE SCALE GENOMIC DNA]</scope>
    <source>
        <strain evidence="4 5">DSM 6482</strain>
    </source>
</reference>
<evidence type="ECO:0000313" key="4">
    <source>
        <dbReference type="EMBL" id="MUN28277.1"/>
    </source>
</evidence>
<dbReference type="Gene3D" id="3.40.50.150">
    <property type="entry name" value="Vaccinia Virus protein VP39"/>
    <property type="match status" value="1"/>
</dbReference>
<organism evidence="4 5">
    <name type="scientific">Sulfuracidifex metallicus DSM 6482 = JCM 9184</name>
    <dbReference type="NCBI Taxonomy" id="523847"/>
    <lineage>
        <taxon>Archaea</taxon>
        <taxon>Thermoproteota</taxon>
        <taxon>Thermoprotei</taxon>
        <taxon>Sulfolobales</taxon>
        <taxon>Sulfolobaceae</taxon>
        <taxon>Sulfuracidifex</taxon>
    </lineage>
</organism>
<dbReference type="Pfam" id="PF05175">
    <property type="entry name" value="MTS"/>
    <property type="match status" value="1"/>
</dbReference>
<dbReference type="Proteomes" id="UP000470772">
    <property type="component" value="Unassembled WGS sequence"/>
</dbReference>
<dbReference type="PANTHER" id="PTHR47816:SF4">
    <property type="entry name" value="RIBOSOMAL RNA SMALL SUBUNIT METHYLTRANSFERASE C"/>
    <property type="match status" value="1"/>
</dbReference>
<dbReference type="InterPro" id="IPR046977">
    <property type="entry name" value="RsmC/RlmG"/>
</dbReference>
<gene>
    <name evidence="4" type="ORF">GC250_02075</name>
</gene>
<comment type="caution">
    <text evidence="4">The sequence shown here is derived from an EMBL/GenBank/DDBJ whole genome shotgun (WGS) entry which is preliminary data.</text>
</comment>
<protein>
    <submittedName>
        <fullName evidence="4">Methyltransferase</fullName>
    </submittedName>
</protein>
<evidence type="ECO:0000256" key="2">
    <source>
        <dbReference type="ARBA" id="ARBA00022679"/>
    </source>
</evidence>
<dbReference type="CDD" id="cd02440">
    <property type="entry name" value="AdoMet_MTases"/>
    <property type="match status" value="1"/>
</dbReference>
<dbReference type="EMBL" id="WGGD01000005">
    <property type="protein sequence ID" value="MUN28277.1"/>
    <property type="molecule type" value="Genomic_DNA"/>
</dbReference>
<sequence length="185" mass="20364">MIKTEVVLDVIDGIPLSFYSSTGIFSKRKVDVGTRALLENLVIPERGIVADVGCGYGPVGIFLALKNPSLKVIMLDIDPNAVKLSKKNVEINGVSSRVTVMKSDVLSAVNEKLDAIFSNPPLSKGVDFLKKFAKCANDKIKEDGFLEIVVYRGEENVKKEFSPYFPSINVIKRVKGYSIILIKKK</sequence>
<dbReference type="PANTHER" id="PTHR47816">
    <property type="entry name" value="RIBOSOMAL RNA SMALL SUBUNIT METHYLTRANSFERASE C"/>
    <property type="match status" value="1"/>
</dbReference>
<dbReference type="GO" id="GO:0032259">
    <property type="term" value="P:methylation"/>
    <property type="evidence" value="ECO:0007669"/>
    <property type="project" value="UniProtKB-KW"/>
</dbReference>
<dbReference type="InterPro" id="IPR029063">
    <property type="entry name" value="SAM-dependent_MTases_sf"/>
</dbReference>
<evidence type="ECO:0000313" key="5">
    <source>
        <dbReference type="Proteomes" id="UP000470772"/>
    </source>
</evidence>
<dbReference type="SUPFAM" id="SSF53335">
    <property type="entry name" value="S-adenosyl-L-methionine-dependent methyltransferases"/>
    <property type="match status" value="1"/>
</dbReference>
<evidence type="ECO:0000259" key="3">
    <source>
        <dbReference type="Pfam" id="PF05175"/>
    </source>
</evidence>
<proteinExistence type="predicted"/>
<feature type="domain" description="Methyltransferase small" evidence="3">
    <location>
        <begin position="17"/>
        <end position="180"/>
    </location>
</feature>
<keyword evidence="1 4" id="KW-0489">Methyltransferase</keyword>
<keyword evidence="5" id="KW-1185">Reference proteome</keyword>
<keyword evidence="2 4" id="KW-0808">Transferase</keyword>
<dbReference type="InterPro" id="IPR007848">
    <property type="entry name" value="Small_mtfrase_dom"/>
</dbReference>
<evidence type="ECO:0000256" key="1">
    <source>
        <dbReference type="ARBA" id="ARBA00022603"/>
    </source>
</evidence>
<name>A0A6A9QGE1_SULME</name>
<dbReference type="AlphaFoldDB" id="A0A6A9QGE1"/>